<dbReference type="EMBL" id="RSCD01000014">
    <property type="protein sequence ID" value="RSH89153.1"/>
    <property type="molecule type" value="Genomic_DNA"/>
</dbReference>
<evidence type="ECO:0000256" key="7">
    <source>
        <dbReference type="SAM" id="MobiDB-lite"/>
    </source>
</evidence>
<keyword evidence="6" id="KW-0539">Nucleus</keyword>
<dbReference type="InterPro" id="IPR051615">
    <property type="entry name" value="Transcr_Regulatory_Elem"/>
</dbReference>
<evidence type="ECO:0000256" key="2">
    <source>
        <dbReference type="ARBA" id="ARBA00022833"/>
    </source>
</evidence>
<feature type="region of interest" description="Disordered" evidence="7">
    <location>
        <begin position="247"/>
        <end position="272"/>
    </location>
</feature>
<evidence type="ECO:0000256" key="4">
    <source>
        <dbReference type="ARBA" id="ARBA00023125"/>
    </source>
</evidence>
<dbReference type="PANTHER" id="PTHR31313">
    <property type="entry name" value="TY1 ENHANCER ACTIVATOR"/>
    <property type="match status" value="1"/>
</dbReference>
<keyword evidence="4" id="KW-0238">DNA-binding</keyword>
<keyword evidence="3" id="KW-0805">Transcription regulation</keyword>
<dbReference type="AlphaFoldDB" id="A0A427YDL7"/>
<keyword evidence="10" id="KW-1185">Reference proteome</keyword>
<evidence type="ECO:0000256" key="1">
    <source>
        <dbReference type="ARBA" id="ARBA00022723"/>
    </source>
</evidence>
<evidence type="ECO:0000256" key="5">
    <source>
        <dbReference type="ARBA" id="ARBA00023163"/>
    </source>
</evidence>
<gene>
    <name evidence="9" type="ORF">EHS25_002265</name>
</gene>
<dbReference type="GO" id="GO:0006351">
    <property type="term" value="P:DNA-templated transcription"/>
    <property type="evidence" value="ECO:0007669"/>
    <property type="project" value="InterPro"/>
</dbReference>
<keyword evidence="1" id="KW-0479">Metal-binding</keyword>
<dbReference type="PANTHER" id="PTHR31313:SF81">
    <property type="entry name" value="TY1 ENHANCER ACTIVATOR"/>
    <property type="match status" value="1"/>
</dbReference>
<evidence type="ECO:0000256" key="3">
    <source>
        <dbReference type="ARBA" id="ARBA00023015"/>
    </source>
</evidence>
<sequence>MSPGGSSSSLGRAPKQVYGGACVIVYHGLTSLTQEPDLGERQPQLAASGSDDLIDPVYAPFFQAMASSRHITVAPDIGNALLECFFCYSASSYCIVAKSTFLRDMALGGPSFSELLLMSIYAVATRMIDGLGDSERQAQGDLFISLAREMLSKELQGASKITTVQALLLMSGRESAVGNATQGWTLAGIAFRLVQDVSVWQSGALLDACTSADCLSSEYTCLGRMSRDQQACPPKRRAYETVFSGRHSRGTTVGREPTFPPRKGQDPSRVPDFDMDTQPWVPYFANPGLRPESLVGYTYQPRNVVAAFRQLASLDLIIHDLIVELYGPDSSLDGSCRVAFVARTRVRLEDYWAEFPGSMKSTIDPAPPPMLYHAAWILLYRPQLGDRDIQGVTGAGHICLTHSASAHELGSTYHRTFRGKMSYLPMYCAFVSATFDILLLKADDMRTRSDSLSRLESWLEILSAVRTS</sequence>
<feature type="compositionally biased region" description="Basic and acidic residues" evidence="7">
    <location>
        <begin position="263"/>
        <end position="272"/>
    </location>
</feature>
<dbReference type="Proteomes" id="UP000279259">
    <property type="component" value="Unassembled WGS sequence"/>
</dbReference>
<feature type="domain" description="Xylanolytic transcriptional activator regulatory" evidence="8">
    <location>
        <begin position="83"/>
        <end position="198"/>
    </location>
</feature>
<dbReference type="GO" id="GO:0003677">
    <property type="term" value="F:DNA binding"/>
    <property type="evidence" value="ECO:0007669"/>
    <property type="project" value="UniProtKB-KW"/>
</dbReference>
<protein>
    <recommendedName>
        <fullName evidence="8">Xylanolytic transcriptional activator regulatory domain-containing protein</fullName>
    </recommendedName>
</protein>
<accession>A0A427YDL7</accession>
<dbReference type="GO" id="GO:0008270">
    <property type="term" value="F:zinc ion binding"/>
    <property type="evidence" value="ECO:0007669"/>
    <property type="project" value="InterPro"/>
</dbReference>
<evidence type="ECO:0000313" key="9">
    <source>
        <dbReference type="EMBL" id="RSH89153.1"/>
    </source>
</evidence>
<reference evidence="9 10" key="1">
    <citation type="submission" date="2018-11" db="EMBL/GenBank/DDBJ databases">
        <title>Genome sequence of Saitozyma podzolica DSM 27192.</title>
        <authorList>
            <person name="Aliyu H."/>
            <person name="Gorte O."/>
            <person name="Ochsenreither K."/>
        </authorList>
    </citation>
    <scope>NUCLEOTIDE SEQUENCE [LARGE SCALE GENOMIC DNA]</scope>
    <source>
        <strain evidence="9 10">DSM 27192</strain>
    </source>
</reference>
<comment type="caution">
    <text evidence="9">The sequence shown here is derived from an EMBL/GenBank/DDBJ whole genome shotgun (WGS) entry which is preliminary data.</text>
</comment>
<evidence type="ECO:0000259" key="8">
    <source>
        <dbReference type="Pfam" id="PF04082"/>
    </source>
</evidence>
<dbReference type="Pfam" id="PF04082">
    <property type="entry name" value="Fungal_trans"/>
    <property type="match status" value="1"/>
</dbReference>
<organism evidence="9 10">
    <name type="scientific">Saitozyma podzolica</name>
    <dbReference type="NCBI Taxonomy" id="1890683"/>
    <lineage>
        <taxon>Eukaryota</taxon>
        <taxon>Fungi</taxon>
        <taxon>Dikarya</taxon>
        <taxon>Basidiomycota</taxon>
        <taxon>Agaricomycotina</taxon>
        <taxon>Tremellomycetes</taxon>
        <taxon>Tremellales</taxon>
        <taxon>Trimorphomycetaceae</taxon>
        <taxon>Saitozyma</taxon>
    </lineage>
</organism>
<name>A0A427YDL7_9TREE</name>
<keyword evidence="5" id="KW-0804">Transcription</keyword>
<evidence type="ECO:0000256" key="6">
    <source>
        <dbReference type="ARBA" id="ARBA00023242"/>
    </source>
</evidence>
<dbReference type="CDD" id="cd12148">
    <property type="entry name" value="fungal_TF_MHR"/>
    <property type="match status" value="1"/>
</dbReference>
<keyword evidence="2" id="KW-0862">Zinc</keyword>
<dbReference type="InterPro" id="IPR007219">
    <property type="entry name" value="XnlR_reg_dom"/>
</dbReference>
<dbReference type="OrthoDB" id="2123952at2759"/>
<dbReference type="STRING" id="1890683.A0A427YDL7"/>
<proteinExistence type="predicted"/>
<evidence type="ECO:0000313" key="10">
    <source>
        <dbReference type="Proteomes" id="UP000279259"/>
    </source>
</evidence>